<dbReference type="STRING" id="690307.A0A1L9WV48"/>
<feature type="compositionally biased region" description="Basic and acidic residues" evidence="1">
    <location>
        <begin position="107"/>
        <end position="127"/>
    </location>
</feature>
<feature type="region of interest" description="Disordered" evidence="1">
    <location>
        <begin position="25"/>
        <end position="346"/>
    </location>
</feature>
<keyword evidence="3" id="KW-1185">Reference proteome</keyword>
<feature type="compositionally biased region" description="Basic and acidic residues" evidence="1">
    <location>
        <begin position="61"/>
        <end position="85"/>
    </location>
</feature>
<feature type="compositionally biased region" description="Basic and acidic residues" evidence="1">
    <location>
        <begin position="137"/>
        <end position="164"/>
    </location>
</feature>
<dbReference type="RefSeq" id="XP_020056333.1">
    <property type="nucleotide sequence ID" value="XM_020196301.1"/>
</dbReference>
<evidence type="ECO:0000313" key="3">
    <source>
        <dbReference type="Proteomes" id="UP000184546"/>
    </source>
</evidence>
<reference evidence="3" key="1">
    <citation type="journal article" date="2017" name="Genome Biol.">
        <title>Comparative genomics reveals high biological diversity and specific adaptations in the industrially and medically important fungal genus Aspergillus.</title>
        <authorList>
            <person name="de Vries R.P."/>
            <person name="Riley R."/>
            <person name="Wiebenga A."/>
            <person name="Aguilar-Osorio G."/>
            <person name="Amillis S."/>
            <person name="Uchima C.A."/>
            <person name="Anderluh G."/>
            <person name="Asadollahi M."/>
            <person name="Askin M."/>
            <person name="Barry K."/>
            <person name="Battaglia E."/>
            <person name="Bayram O."/>
            <person name="Benocci T."/>
            <person name="Braus-Stromeyer S.A."/>
            <person name="Caldana C."/>
            <person name="Canovas D."/>
            <person name="Cerqueira G.C."/>
            <person name="Chen F."/>
            <person name="Chen W."/>
            <person name="Choi C."/>
            <person name="Clum A."/>
            <person name="Dos Santos R.A."/>
            <person name="Damasio A.R."/>
            <person name="Diallinas G."/>
            <person name="Emri T."/>
            <person name="Fekete E."/>
            <person name="Flipphi M."/>
            <person name="Freyberg S."/>
            <person name="Gallo A."/>
            <person name="Gournas C."/>
            <person name="Habgood R."/>
            <person name="Hainaut M."/>
            <person name="Harispe M.L."/>
            <person name="Henrissat B."/>
            <person name="Hilden K.S."/>
            <person name="Hope R."/>
            <person name="Hossain A."/>
            <person name="Karabika E."/>
            <person name="Karaffa L."/>
            <person name="Karanyi Z."/>
            <person name="Krasevec N."/>
            <person name="Kuo A."/>
            <person name="Kusch H."/>
            <person name="LaButti K."/>
            <person name="Lagendijk E.L."/>
            <person name="Lapidus A."/>
            <person name="Levasseur A."/>
            <person name="Lindquist E."/>
            <person name="Lipzen A."/>
            <person name="Logrieco A.F."/>
            <person name="MacCabe A."/>
            <person name="Maekelae M.R."/>
            <person name="Malavazi I."/>
            <person name="Melin P."/>
            <person name="Meyer V."/>
            <person name="Mielnichuk N."/>
            <person name="Miskei M."/>
            <person name="Molnar A.P."/>
            <person name="Mule G."/>
            <person name="Ngan C.Y."/>
            <person name="Orejas M."/>
            <person name="Orosz E."/>
            <person name="Ouedraogo J.P."/>
            <person name="Overkamp K.M."/>
            <person name="Park H.-S."/>
            <person name="Perrone G."/>
            <person name="Piumi F."/>
            <person name="Punt P.J."/>
            <person name="Ram A.F."/>
            <person name="Ramon A."/>
            <person name="Rauscher S."/>
            <person name="Record E."/>
            <person name="Riano-Pachon D.M."/>
            <person name="Robert V."/>
            <person name="Roehrig J."/>
            <person name="Ruller R."/>
            <person name="Salamov A."/>
            <person name="Salih N.S."/>
            <person name="Samson R.A."/>
            <person name="Sandor E."/>
            <person name="Sanguinetti M."/>
            <person name="Schuetze T."/>
            <person name="Sepcic K."/>
            <person name="Shelest E."/>
            <person name="Sherlock G."/>
            <person name="Sophianopoulou V."/>
            <person name="Squina F.M."/>
            <person name="Sun H."/>
            <person name="Susca A."/>
            <person name="Todd R.B."/>
            <person name="Tsang A."/>
            <person name="Unkles S.E."/>
            <person name="van de Wiele N."/>
            <person name="van Rossen-Uffink D."/>
            <person name="Oliveira J.V."/>
            <person name="Vesth T.C."/>
            <person name="Visser J."/>
            <person name="Yu J.-H."/>
            <person name="Zhou M."/>
            <person name="Andersen M.R."/>
            <person name="Archer D.B."/>
            <person name="Baker S.E."/>
            <person name="Benoit I."/>
            <person name="Brakhage A.A."/>
            <person name="Braus G.H."/>
            <person name="Fischer R."/>
            <person name="Frisvad J.C."/>
            <person name="Goldman G.H."/>
            <person name="Houbraken J."/>
            <person name="Oakley B."/>
            <person name="Pocsi I."/>
            <person name="Scazzocchio C."/>
            <person name="Seiboth B."/>
            <person name="vanKuyk P.A."/>
            <person name="Wortman J."/>
            <person name="Dyer P.S."/>
            <person name="Grigoriev I.V."/>
        </authorList>
    </citation>
    <scope>NUCLEOTIDE SEQUENCE [LARGE SCALE GENOMIC DNA]</scope>
    <source>
        <strain evidence="3">ATCC 16872 / CBS 172.66 / WB 5094</strain>
    </source>
</reference>
<protein>
    <recommendedName>
        <fullName evidence="4">Pre-mRNA-splicing factor 38B</fullName>
    </recommendedName>
</protein>
<dbReference type="VEuPathDB" id="FungiDB:ASPACDRAFT_119947"/>
<dbReference type="PANTHER" id="PTHR40132:SF1">
    <property type="entry name" value="PRE-MRNA-SPLICING FACTOR 38B"/>
    <property type="match status" value="1"/>
</dbReference>
<gene>
    <name evidence="2" type="ORF">ASPACDRAFT_119947</name>
</gene>
<dbReference type="PANTHER" id="PTHR40132">
    <property type="entry name" value="PRE-MRNA-SPLICING FACTOR 38B"/>
    <property type="match status" value="1"/>
</dbReference>
<dbReference type="OMA" id="ETDNHNT"/>
<proteinExistence type="predicted"/>
<evidence type="ECO:0008006" key="4">
    <source>
        <dbReference type="Google" id="ProtNLM"/>
    </source>
</evidence>
<evidence type="ECO:0000256" key="1">
    <source>
        <dbReference type="SAM" id="MobiDB-lite"/>
    </source>
</evidence>
<name>A0A1L9WV48_ASPA1</name>
<evidence type="ECO:0000313" key="2">
    <source>
        <dbReference type="EMBL" id="OJJ99993.1"/>
    </source>
</evidence>
<feature type="compositionally biased region" description="Basic residues" evidence="1">
    <location>
        <begin position="165"/>
        <end position="175"/>
    </location>
</feature>
<sequence>MSSNSAKSLGALDDDDYVAQVLAREARDSSLKYSAQGLEAYMPRRPTGAAPKPNTRFLRHIIKETDSHNAALKRKEEREARERMRQLRNPASTSTHESSREHRRRRDYPSDHRGSRTKGREEREDRHSSRRRKHESRSRSTERDHMRSSDRRRYKVDDTKVSRHDHSRRSRRHRSSSWSRSRSPRIDRNSSSRSVRKSYRTRGESPPRSRSRSHERSDKRTTADNERRIHPKDYDRHSSRGHRASREDPPRRHPSATEGKPSESESDPLEDLVGPLPPRKDGSEEPAPIRSRGRGAYKANMSNIDVHFAPDYDPATDLQLEEDDLQSSNKNSRRHVPGLMTGDDDWDYALEALRDRARWKQKGEERLREAGFSTDFVERWKSNTTSKPEDDTDGRLETVKWSKKGEGREWDRGKYVDEDGHIDVKASW</sequence>
<feature type="compositionally biased region" description="Basic and acidic residues" evidence="1">
    <location>
        <begin position="201"/>
        <end position="251"/>
    </location>
</feature>
<dbReference type="EMBL" id="KV878977">
    <property type="protein sequence ID" value="OJJ99993.1"/>
    <property type="molecule type" value="Genomic_DNA"/>
</dbReference>
<dbReference type="GeneID" id="30970115"/>
<dbReference type="Proteomes" id="UP000184546">
    <property type="component" value="Unassembled WGS sequence"/>
</dbReference>
<dbReference type="OrthoDB" id="2431475at2759"/>
<dbReference type="AlphaFoldDB" id="A0A1L9WV48"/>
<accession>A0A1L9WV48</accession>
<organism evidence="2 3">
    <name type="scientific">Aspergillus aculeatus (strain ATCC 16872 / CBS 172.66 / WB 5094)</name>
    <dbReference type="NCBI Taxonomy" id="690307"/>
    <lineage>
        <taxon>Eukaryota</taxon>
        <taxon>Fungi</taxon>
        <taxon>Dikarya</taxon>
        <taxon>Ascomycota</taxon>
        <taxon>Pezizomycotina</taxon>
        <taxon>Eurotiomycetes</taxon>
        <taxon>Eurotiomycetidae</taxon>
        <taxon>Eurotiales</taxon>
        <taxon>Aspergillaceae</taxon>
        <taxon>Aspergillus</taxon>
        <taxon>Aspergillus subgen. Circumdati</taxon>
    </lineage>
</organism>